<dbReference type="Gene3D" id="1.10.510.10">
    <property type="entry name" value="Transferase(Phosphotransferase) domain 1"/>
    <property type="match status" value="2"/>
</dbReference>
<evidence type="ECO:0000256" key="9">
    <source>
        <dbReference type="ARBA" id="ARBA00048659"/>
    </source>
</evidence>
<evidence type="ECO:0000256" key="2">
    <source>
        <dbReference type="ARBA" id="ARBA00022527"/>
    </source>
</evidence>
<dbReference type="InterPro" id="IPR017441">
    <property type="entry name" value="Protein_kinase_ATP_BS"/>
</dbReference>
<dbReference type="FunFam" id="3.30.200.20:FF:001454">
    <property type="entry name" value="Uncharacterized protein"/>
    <property type="match status" value="1"/>
</dbReference>
<feature type="compositionally biased region" description="Basic and acidic residues" evidence="12">
    <location>
        <begin position="1139"/>
        <end position="1148"/>
    </location>
</feature>
<dbReference type="InterPro" id="IPR050339">
    <property type="entry name" value="CC_SR_Kinase"/>
</dbReference>
<evidence type="ECO:0000256" key="10">
    <source>
        <dbReference type="ARBA" id="ARBA00048977"/>
    </source>
</evidence>
<dbReference type="GeneID" id="5022430"/>
<dbReference type="eggNOG" id="KOG1035">
    <property type="taxonomic scope" value="Eukaryota"/>
</dbReference>
<feature type="compositionally biased region" description="Basic and acidic residues" evidence="12">
    <location>
        <begin position="1691"/>
        <end position="1701"/>
    </location>
</feature>
<dbReference type="PANTHER" id="PTHR11042:SF160">
    <property type="entry name" value="EUKARYOTIC TRANSLATION INITIATION FACTOR 2-ALPHA KINASE 1"/>
    <property type="match status" value="1"/>
</dbReference>
<evidence type="ECO:0000256" key="8">
    <source>
        <dbReference type="ARBA" id="ARBA00037982"/>
    </source>
</evidence>
<dbReference type="eggNOG" id="KOG0591">
    <property type="taxonomic scope" value="Eukaryota"/>
</dbReference>
<dbReference type="SUPFAM" id="SSF52047">
    <property type="entry name" value="RNI-like"/>
    <property type="match status" value="1"/>
</dbReference>
<dbReference type="RefSeq" id="XP_001436646.1">
    <property type="nucleotide sequence ID" value="XM_001436609.1"/>
</dbReference>
<evidence type="ECO:0000313" key="14">
    <source>
        <dbReference type="EMBL" id="CAK69249.1"/>
    </source>
</evidence>
<keyword evidence="2" id="KW-0723">Serine/threonine-protein kinase</keyword>
<reference evidence="14 15" key="1">
    <citation type="journal article" date="2006" name="Nature">
        <title>Global trends of whole-genome duplications revealed by the ciliate Paramecium tetraurelia.</title>
        <authorList>
            <consortium name="Genoscope"/>
            <person name="Aury J.-M."/>
            <person name="Jaillon O."/>
            <person name="Duret L."/>
            <person name="Noel B."/>
            <person name="Jubin C."/>
            <person name="Porcel B.M."/>
            <person name="Segurens B."/>
            <person name="Daubin V."/>
            <person name="Anthouard V."/>
            <person name="Aiach N."/>
            <person name="Arnaiz O."/>
            <person name="Billaut A."/>
            <person name="Beisson J."/>
            <person name="Blanc I."/>
            <person name="Bouhouche K."/>
            <person name="Camara F."/>
            <person name="Duharcourt S."/>
            <person name="Guigo R."/>
            <person name="Gogendeau D."/>
            <person name="Katinka M."/>
            <person name="Keller A.-M."/>
            <person name="Kissmehl R."/>
            <person name="Klotz C."/>
            <person name="Koll F."/>
            <person name="Le Moue A."/>
            <person name="Lepere C."/>
            <person name="Malinsky S."/>
            <person name="Nowacki M."/>
            <person name="Nowak J.K."/>
            <person name="Plattner H."/>
            <person name="Poulain J."/>
            <person name="Ruiz F."/>
            <person name="Serrano V."/>
            <person name="Zagulski M."/>
            <person name="Dessen P."/>
            <person name="Betermier M."/>
            <person name="Weissenbach J."/>
            <person name="Scarpelli C."/>
            <person name="Schachter V."/>
            <person name="Sperling L."/>
            <person name="Meyer E."/>
            <person name="Cohen J."/>
            <person name="Wincker P."/>
        </authorList>
    </citation>
    <scope>NUCLEOTIDE SEQUENCE [LARGE SCALE GENOMIC DNA]</scope>
    <source>
        <strain evidence="14 15">Stock d4-2</strain>
    </source>
</reference>
<dbReference type="PANTHER" id="PTHR11042">
    <property type="entry name" value="EUKARYOTIC TRANSLATION INITIATION FACTOR 2-ALPHA KINASE EIF2-ALPHA KINASE -RELATED"/>
    <property type="match status" value="1"/>
</dbReference>
<dbReference type="Gene3D" id="3.30.930.10">
    <property type="entry name" value="Bira Bifunctional Protein, Domain 2"/>
    <property type="match status" value="1"/>
</dbReference>
<keyword evidence="7" id="KW-0652">Protein synthesis inhibitor</keyword>
<name>A0CEN2_PARTE</name>
<dbReference type="InterPro" id="IPR011009">
    <property type="entry name" value="Kinase-like_dom_sf"/>
</dbReference>
<keyword evidence="6 11" id="KW-0067">ATP-binding</keyword>
<dbReference type="GO" id="GO:0005634">
    <property type="term" value="C:nucleus"/>
    <property type="evidence" value="ECO:0000318"/>
    <property type="project" value="GO_Central"/>
</dbReference>
<keyword evidence="5" id="KW-0418">Kinase</keyword>
<keyword evidence="4 11" id="KW-0547">Nucleotide-binding</keyword>
<dbReference type="InterPro" id="IPR045864">
    <property type="entry name" value="aa-tRNA-synth_II/BPL/LPL"/>
</dbReference>
<dbReference type="Gene3D" id="3.80.10.10">
    <property type="entry name" value="Ribonuclease Inhibitor"/>
    <property type="match status" value="2"/>
</dbReference>
<dbReference type="SUPFAM" id="SSF56112">
    <property type="entry name" value="Protein kinase-like (PK-like)"/>
    <property type="match status" value="2"/>
</dbReference>
<evidence type="ECO:0000256" key="4">
    <source>
        <dbReference type="ARBA" id="ARBA00022741"/>
    </source>
</evidence>
<dbReference type="OrthoDB" id="305711at2759"/>
<feature type="domain" description="Protein kinase" evidence="13">
    <location>
        <begin position="1044"/>
        <end position="1408"/>
    </location>
</feature>
<evidence type="ECO:0000256" key="7">
    <source>
        <dbReference type="ARBA" id="ARBA00023193"/>
    </source>
</evidence>
<comment type="catalytic activity">
    <reaction evidence="10">
        <text>L-seryl-[protein] + ATP = O-phospho-L-seryl-[protein] + ADP + H(+)</text>
        <dbReference type="Rhea" id="RHEA:17989"/>
        <dbReference type="Rhea" id="RHEA-COMP:9863"/>
        <dbReference type="Rhea" id="RHEA-COMP:11604"/>
        <dbReference type="ChEBI" id="CHEBI:15378"/>
        <dbReference type="ChEBI" id="CHEBI:29999"/>
        <dbReference type="ChEBI" id="CHEBI:30616"/>
        <dbReference type="ChEBI" id="CHEBI:83421"/>
        <dbReference type="ChEBI" id="CHEBI:456216"/>
        <dbReference type="EC" id="2.7.11.1"/>
    </reaction>
    <physiologicalReaction direction="left-to-right" evidence="10">
        <dbReference type="Rhea" id="RHEA:17990"/>
    </physiologicalReaction>
</comment>
<dbReference type="PROSITE" id="PS50011">
    <property type="entry name" value="PROTEIN_KINASE_DOM"/>
    <property type="match status" value="2"/>
</dbReference>
<feature type="region of interest" description="Disordered" evidence="12">
    <location>
        <begin position="1124"/>
        <end position="1151"/>
    </location>
</feature>
<dbReference type="EMBL" id="CT868066">
    <property type="protein sequence ID" value="CAK69249.1"/>
    <property type="molecule type" value="Genomic_DNA"/>
</dbReference>
<evidence type="ECO:0000256" key="6">
    <source>
        <dbReference type="ARBA" id="ARBA00022840"/>
    </source>
</evidence>
<feature type="region of interest" description="Disordered" evidence="12">
    <location>
        <begin position="1684"/>
        <end position="1703"/>
    </location>
</feature>
<dbReference type="GO" id="GO:0005737">
    <property type="term" value="C:cytoplasm"/>
    <property type="evidence" value="ECO:0000318"/>
    <property type="project" value="GO_Central"/>
</dbReference>
<evidence type="ECO:0000256" key="12">
    <source>
        <dbReference type="SAM" id="MobiDB-lite"/>
    </source>
</evidence>
<evidence type="ECO:0000259" key="13">
    <source>
        <dbReference type="PROSITE" id="PS50011"/>
    </source>
</evidence>
<comment type="catalytic activity">
    <reaction evidence="9">
        <text>L-threonyl-[protein] + ATP = O-phospho-L-threonyl-[protein] + ADP + H(+)</text>
        <dbReference type="Rhea" id="RHEA:46608"/>
        <dbReference type="Rhea" id="RHEA-COMP:11060"/>
        <dbReference type="Rhea" id="RHEA-COMP:11605"/>
        <dbReference type="ChEBI" id="CHEBI:15378"/>
        <dbReference type="ChEBI" id="CHEBI:30013"/>
        <dbReference type="ChEBI" id="CHEBI:30616"/>
        <dbReference type="ChEBI" id="CHEBI:61977"/>
        <dbReference type="ChEBI" id="CHEBI:456216"/>
        <dbReference type="EC" id="2.7.11.1"/>
    </reaction>
    <physiologicalReaction direction="left-to-right" evidence="9">
        <dbReference type="Rhea" id="RHEA:46609"/>
    </physiologicalReaction>
</comment>
<keyword evidence="15" id="KW-1185">Reference proteome</keyword>
<feature type="compositionally biased region" description="Acidic residues" evidence="12">
    <location>
        <begin position="1124"/>
        <end position="1138"/>
    </location>
</feature>
<dbReference type="KEGG" id="ptm:GSPATT00037688001"/>
<dbReference type="STRING" id="5888.A0CEN2"/>
<evidence type="ECO:0000256" key="5">
    <source>
        <dbReference type="ARBA" id="ARBA00022777"/>
    </source>
</evidence>
<proteinExistence type="inferred from homology"/>
<keyword evidence="3" id="KW-0808">Transferase</keyword>
<dbReference type="PROSITE" id="PS00108">
    <property type="entry name" value="PROTEIN_KINASE_ST"/>
    <property type="match status" value="2"/>
</dbReference>
<dbReference type="HOGENOM" id="CLU_234154_0_0_1"/>
<dbReference type="InterPro" id="IPR000719">
    <property type="entry name" value="Prot_kinase_dom"/>
</dbReference>
<dbReference type="SMART" id="SM00220">
    <property type="entry name" value="S_TKc"/>
    <property type="match status" value="2"/>
</dbReference>
<sequence length="1988" mass="232853">MLPGEYKYLSIIARTWNEVYMAENVISKQKCCIKQVLIDSSLKERFSLEIQILQKIKTSPHPNIIAFEDSFYYEKVTTQDKSITFGCIVMELGITNLSQYIKSKKQSDPDFKFKEQDVANFYVSMIKAHTHLQEMKIAHRDIKPENIILVNDENLIFKVCDVGFGTEIIDEESRSRTIGGTIGYQSPEIYAAFKRRKPQAKYNPYKSDVFSLGLVFLLFATTQVISKQVNDEPQIYQQREELFDDERKLTNYLKVLRRKIKETYPRIKGISKILKLMLEVSPDERYDFIQLNEIIHERSYLEVKQPAKINHQHLQSITQFEKFQLDIQNQEDVQLDLNGMQNKSQEEQLKVLEAIAQQVKNFQMVTLQIKLEMSNLSVKTVAPLEKILSRALNLKELSLQFWNNRLGNLGLLMLSKAIMKMVGLKRLNLEVSSNMLSDEGINNSLPLLENLVQMEELRLDFGLNHLPIECCEAFFTVICAMPKLKKLDLNLESNYMNQLLSRMVNQSLKKLPNLSHLVINFSNNPLQNEGFYELGEGIQGLEYCELILWSCQIKDLGMEEFAKELSKCQKLKQLNLILWNNSITKRGCEALGQALLKLPNLSVLVIDLSKNRIEDDGVRFLAKAIHEMKQSLRELKLWIESMMDQSLYKCQLYLLWVEICEQISDESEEIAEYKFELQIQSDRIEWYGVIVQLFWRSRAIGGSEDDFGSQSIRRERSGYFILGIAEVERVAEVDFEFGERQGHRGFGYCDASVDKVVDRVEGDAREFLKVKMQLLNVRNQTDWGDELNLRNRLLEVQSTAKINIELKFINQYTQTDISCFEQKNEYSQTINHDFEQALQLQGNPRLSQIKDQFLQLQDIYPYDIHLIYEKEDSIQFQLDLKSFLDEQSTFQIVLLVKGPVFTIDVLFHSSFLDQEKQQILTIVSVCTINNLMETIIQIETKLTELDKEFIQRRTQNQYKFSSSNQQIELYPEIQITRGISNTFGNTSEDQDMRQSILGFNTLKDDLVEKYDKSEQQFQPISQSIPVDQLCQLQACSFSRFQQDFDEIELIGSGGFGKVFKSRNKFDGNYYALKRIVLDYSDKKLTEKTKNEAVLLSRIQHPNIVRYYQAWTEEYVKDEYENIEDDEKYDEESEDESEYDDPHQVRKESSSIQEYQDDDPIFDYQDGPDVDFQIEWLNCDQQNQEESLQTPKVKPHQPRQNCNKQLLYIQMEYCKGDTLKKKIDDCNLTSDKRKKIIRQILDALHYLHKNNIIHRDLKPQNIFLDGDLNVKLGDFGLATEMKQEIKFYDQKIMRTSTNRLSLTSGVGTFLYLAPEQEQRQYDSKVDIYSLGIILFEMYYPFKTDMERINYITQLRDQCKFPKDFDQKVDKIDIEIREKIASLVDKDPQKRPATQSLLNEYKDKRVQQVIRSIANPNCPDFNELVSTLFECKQLRQQNNLFTSCLEEAISKSPESFFSNFLSGILELFARVEKIFKLRGAFQLDLNPLIPTQNTLKYLSIFGQIEELITQSGELVQYCQNLLQPMIQLLKILPLKNFRRYTLGEVQHSDRPQLSKHNCVAYEIISEQDPGPIKLVELLSISRDVINQFQNAGHFELRISHTHFLELALLELGFSSQMVIRMLRHQSILQKIARLNSMVNRNQQFFDLENDISKVLSEEFNFTKSQIDRFLKLMTLKLPKSYTNEIHHSSSLRDSGKKTLEHGPGHKKRTLREELKGYFTSFESRFKDIINEIEKFEELVQDTRILCDLEVIYQFFQLNELSCYYSGICFEFVEVTREQSNVIRNFEQDVMQSRSEPVQKTNYQRRHQKSNIDSFIIGGNYSHYLNNKATNKNACGIQIYLDQFYYRKLNDHQNISISSKPMARFDLFNWPDCLTNIKSLTLNVLIVVEELWIKQAQELAVQFWKSRISAMIVNNKNFKNLALSYKSDLEIKSSQNKRTNEVKWSIRKFKDKEEDVLFQDIFNKIVSYLLEVGRMEGTENKLIKKAQSKQK</sequence>
<accession>A0CEN2</accession>
<dbReference type="InterPro" id="IPR032675">
    <property type="entry name" value="LRR_dom_sf"/>
</dbReference>
<dbReference type="Gene3D" id="3.30.200.20">
    <property type="entry name" value="Phosphorylase Kinase, domain 1"/>
    <property type="match status" value="1"/>
</dbReference>
<dbReference type="FunFam" id="1.10.510.10:FF:001509">
    <property type="entry name" value="Double-stranded RNA activated protein kinase 1"/>
    <property type="match status" value="1"/>
</dbReference>
<evidence type="ECO:0000313" key="15">
    <source>
        <dbReference type="Proteomes" id="UP000000600"/>
    </source>
</evidence>
<dbReference type="PROSITE" id="PS00107">
    <property type="entry name" value="PROTEIN_KINASE_ATP"/>
    <property type="match status" value="1"/>
</dbReference>
<organism evidence="14 15">
    <name type="scientific">Paramecium tetraurelia</name>
    <dbReference type="NCBI Taxonomy" id="5888"/>
    <lineage>
        <taxon>Eukaryota</taxon>
        <taxon>Sar</taxon>
        <taxon>Alveolata</taxon>
        <taxon>Ciliophora</taxon>
        <taxon>Intramacronucleata</taxon>
        <taxon>Oligohymenophorea</taxon>
        <taxon>Peniculida</taxon>
        <taxon>Parameciidae</taxon>
        <taxon>Paramecium</taxon>
    </lineage>
</organism>
<evidence type="ECO:0000256" key="3">
    <source>
        <dbReference type="ARBA" id="ARBA00022679"/>
    </source>
</evidence>
<dbReference type="Proteomes" id="UP000000600">
    <property type="component" value="Unassembled WGS sequence"/>
</dbReference>
<evidence type="ECO:0000256" key="1">
    <source>
        <dbReference type="ARBA" id="ARBA00012513"/>
    </source>
</evidence>
<dbReference type="GO" id="GO:0017148">
    <property type="term" value="P:negative regulation of translation"/>
    <property type="evidence" value="ECO:0007669"/>
    <property type="project" value="UniProtKB-KW"/>
</dbReference>
<dbReference type="InterPro" id="IPR008271">
    <property type="entry name" value="Ser/Thr_kinase_AS"/>
</dbReference>
<comment type="similarity">
    <text evidence="8">Belongs to the protein kinase superfamily. Ser/Thr protein kinase family. GCN2 subfamily.</text>
</comment>
<protein>
    <recommendedName>
        <fullName evidence="1">non-specific serine/threonine protein kinase</fullName>
        <ecNumber evidence="1">2.7.11.1</ecNumber>
    </recommendedName>
</protein>
<dbReference type="InParanoid" id="A0CEN2"/>
<dbReference type="SMART" id="SM00368">
    <property type="entry name" value="LRR_RI"/>
    <property type="match status" value="4"/>
</dbReference>
<dbReference type="EC" id="2.7.11.1" evidence="1"/>
<dbReference type="Pfam" id="PF00069">
    <property type="entry name" value="Pkinase"/>
    <property type="match status" value="3"/>
</dbReference>
<gene>
    <name evidence="14" type="ORF">GSPATT00037688001</name>
</gene>
<feature type="domain" description="Protein kinase" evidence="13">
    <location>
        <begin position="5"/>
        <end position="301"/>
    </location>
</feature>
<evidence type="ECO:0000256" key="11">
    <source>
        <dbReference type="PROSITE-ProRule" id="PRU10141"/>
    </source>
</evidence>
<dbReference type="GO" id="GO:0004694">
    <property type="term" value="F:eukaryotic translation initiation factor 2alpha kinase activity"/>
    <property type="evidence" value="ECO:0000318"/>
    <property type="project" value="GO_Central"/>
</dbReference>
<feature type="binding site" evidence="11">
    <location>
        <position position="1073"/>
    </location>
    <ligand>
        <name>ATP</name>
        <dbReference type="ChEBI" id="CHEBI:30616"/>
    </ligand>
</feature>
<dbReference type="GO" id="GO:0005524">
    <property type="term" value="F:ATP binding"/>
    <property type="evidence" value="ECO:0007669"/>
    <property type="project" value="UniProtKB-UniRule"/>
</dbReference>